<evidence type="ECO:0008006" key="7">
    <source>
        <dbReference type="Google" id="ProtNLM"/>
    </source>
</evidence>
<evidence type="ECO:0000313" key="5">
    <source>
        <dbReference type="EMBL" id="KAI7725150.1"/>
    </source>
</evidence>
<evidence type="ECO:0000256" key="2">
    <source>
        <dbReference type="ARBA" id="ARBA00022801"/>
    </source>
</evidence>
<comment type="similarity">
    <text evidence="1 4">Belongs to the glycosyl hydrolase 17 family.</text>
</comment>
<gene>
    <name evidence="5" type="ORF">M8C21_010500</name>
</gene>
<dbReference type="GO" id="GO:0004553">
    <property type="term" value="F:hydrolase activity, hydrolyzing O-glycosyl compounds"/>
    <property type="evidence" value="ECO:0007669"/>
    <property type="project" value="InterPro"/>
</dbReference>
<dbReference type="Proteomes" id="UP001206925">
    <property type="component" value="Unassembled WGS sequence"/>
</dbReference>
<evidence type="ECO:0000256" key="3">
    <source>
        <dbReference type="ARBA" id="ARBA00023295"/>
    </source>
</evidence>
<sequence length="91" mass="10208">AQSVGVCYGTLGNNLPSPTNVVNLYNNNRITRMRIYAPNSMILDALARSGTNIELILDAPNHSLRDLTNENYANMWVRDNVVNLSHSCFRQ</sequence>
<dbReference type="Gene3D" id="3.20.20.80">
    <property type="entry name" value="Glycosidases"/>
    <property type="match status" value="1"/>
</dbReference>
<dbReference type="SUPFAM" id="SSF51445">
    <property type="entry name" value="(Trans)glycosidases"/>
    <property type="match status" value="1"/>
</dbReference>
<name>A0AAD5BKU8_AMBAR</name>
<feature type="non-terminal residue" evidence="5">
    <location>
        <position position="91"/>
    </location>
</feature>
<dbReference type="AlphaFoldDB" id="A0AAD5BKU8"/>
<dbReference type="PANTHER" id="PTHR32227">
    <property type="entry name" value="GLUCAN ENDO-1,3-BETA-GLUCOSIDASE BG1-RELATED-RELATED"/>
    <property type="match status" value="1"/>
</dbReference>
<keyword evidence="2" id="KW-0378">Hydrolase</keyword>
<dbReference type="InterPro" id="IPR044965">
    <property type="entry name" value="Glyco_hydro_17_plant"/>
</dbReference>
<evidence type="ECO:0000256" key="1">
    <source>
        <dbReference type="ARBA" id="ARBA00008773"/>
    </source>
</evidence>
<keyword evidence="3" id="KW-0326">Glycosidase</keyword>
<dbReference type="GO" id="GO:0005975">
    <property type="term" value="P:carbohydrate metabolic process"/>
    <property type="evidence" value="ECO:0007669"/>
    <property type="project" value="InterPro"/>
</dbReference>
<evidence type="ECO:0000313" key="6">
    <source>
        <dbReference type="Proteomes" id="UP001206925"/>
    </source>
</evidence>
<dbReference type="InterPro" id="IPR000490">
    <property type="entry name" value="Glyco_hydro_17"/>
</dbReference>
<proteinExistence type="inferred from homology"/>
<comment type="caution">
    <text evidence="5">The sequence shown here is derived from an EMBL/GenBank/DDBJ whole genome shotgun (WGS) entry which is preliminary data.</text>
</comment>
<reference evidence="5" key="1">
    <citation type="submission" date="2022-06" db="EMBL/GenBank/DDBJ databases">
        <title>Uncovering the hologenomic basis of an extraordinary plant invasion.</title>
        <authorList>
            <person name="Bieker V.C."/>
            <person name="Martin M.D."/>
            <person name="Gilbert T."/>
            <person name="Hodgins K."/>
            <person name="Battlay P."/>
            <person name="Petersen B."/>
            <person name="Wilson J."/>
        </authorList>
    </citation>
    <scope>NUCLEOTIDE SEQUENCE</scope>
    <source>
        <strain evidence="5">AA19_3_7</strain>
        <tissue evidence="5">Leaf</tissue>
    </source>
</reference>
<organism evidence="5 6">
    <name type="scientific">Ambrosia artemisiifolia</name>
    <name type="common">Common ragweed</name>
    <dbReference type="NCBI Taxonomy" id="4212"/>
    <lineage>
        <taxon>Eukaryota</taxon>
        <taxon>Viridiplantae</taxon>
        <taxon>Streptophyta</taxon>
        <taxon>Embryophyta</taxon>
        <taxon>Tracheophyta</taxon>
        <taxon>Spermatophyta</taxon>
        <taxon>Magnoliopsida</taxon>
        <taxon>eudicotyledons</taxon>
        <taxon>Gunneridae</taxon>
        <taxon>Pentapetalae</taxon>
        <taxon>asterids</taxon>
        <taxon>campanulids</taxon>
        <taxon>Asterales</taxon>
        <taxon>Asteraceae</taxon>
        <taxon>Asteroideae</taxon>
        <taxon>Heliantheae alliance</taxon>
        <taxon>Heliantheae</taxon>
        <taxon>Ambrosia</taxon>
    </lineage>
</organism>
<dbReference type="Pfam" id="PF00332">
    <property type="entry name" value="Glyco_hydro_17"/>
    <property type="match status" value="1"/>
</dbReference>
<accession>A0AAD5BKU8</accession>
<evidence type="ECO:0000256" key="4">
    <source>
        <dbReference type="RuleBase" id="RU004335"/>
    </source>
</evidence>
<dbReference type="InterPro" id="IPR017853">
    <property type="entry name" value="GH"/>
</dbReference>
<protein>
    <recommendedName>
        <fullName evidence="7">Glucan endo-1,3-beta-D-glucosidase</fullName>
    </recommendedName>
</protein>
<keyword evidence="6" id="KW-1185">Reference proteome</keyword>
<dbReference type="EMBL" id="JAMZMK010012040">
    <property type="protein sequence ID" value="KAI7725150.1"/>
    <property type="molecule type" value="Genomic_DNA"/>
</dbReference>